<evidence type="ECO:0000313" key="23">
    <source>
        <dbReference type="Proteomes" id="UP000594464"/>
    </source>
</evidence>
<evidence type="ECO:0000256" key="4">
    <source>
        <dbReference type="ARBA" id="ARBA00004496"/>
    </source>
</evidence>
<accession>A0A7T0G2S9</accession>
<keyword evidence="19" id="KW-0472">Membrane</keyword>
<evidence type="ECO:0000256" key="13">
    <source>
        <dbReference type="ARBA" id="ARBA00022833"/>
    </source>
</evidence>
<keyword evidence="10 18" id="KW-0028">Amino-acid biosynthesis</keyword>
<evidence type="ECO:0000259" key="21">
    <source>
        <dbReference type="Pfam" id="PF24621"/>
    </source>
</evidence>
<gene>
    <name evidence="18" type="primary">aroB</name>
    <name evidence="22" type="ORF">G3M78_04145</name>
</gene>
<keyword evidence="17 18" id="KW-0170">Cobalt</keyword>
<dbReference type="GO" id="GO:0000166">
    <property type="term" value="F:nucleotide binding"/>
    <property type="evidence" value="ECO:0007669"/>
    <property type="project" value="UniProtKB-KW"/>
</dbReference>
<dbReference type="GO" id="GO:0005737">
    <property type="term" value="C:cytoplasm"/>
    <property type="evidence" value="ECO:0007669"/>
    <property type="project" value="UniProtKB-SubCell"/>
</dbReference>
<feature type="binding site" evidence="18">
    <location>
        <position position="152"/>
    </location>
    <ligand>
        <name>NAD(+)</name>
        <dbReference type="ChEBI" id="CHEBI:57540"/>
    </ligand>
</feature>
<feature type="binding site" evidence="18">
    <location>
        <begin position="106"/>
        <end position="110"/>
    </location>
    <ligand>
        <name>NAD(+)</name>
        <dbReference type="ChEBI" id="CHEBI:57540"/>
    </ligand>
</feature>
<evidence type="ECO:0000256" key="2">
    <source>
        <dbReference type="ARBA" id="ARBA00001911"/>
    </source>
</evidence>
<evidence type="ECO:0000256" key="15">
    <source>
        <dbReference type="ARBA" id="ARBA00023141"/>
    </source>
</evidence>
<comment type="subcellular location">
    <subcellularLocation>
        <location evidence="4 18">Cytoplasm</location>
    </subcellularLocation>
</comment>
<feature type="binding site" evidence="18">
    <location>
        <position position="248"/>
    </location>
    <ligand>
        <name>Zn(2+)</name>
        <dbReference type="ChEBI" id="CHEBI:29105"/>
    </ligand>
</feature>
<evidence type="ECO:0000256" key="14">
    <source>
        <dbReference type="ARBA" id="ARBA00023027"/>
    </source>
</evidence>
<dbReference type="Pfam" id="PF24621">
    <property type="entry name" value="DHQS_C"/>
    <property type="match status" value="1"/>
</dbReference>
<evidence type="ECO:0000256" key="17">
    <source>
        <dbReference type="ARBA" id="ARBA00023285"/>
    </source>
</evidence>
<feature type="domain" description="3-dehydroquinate synthase N-terminal" evidence="20">
    <location>
        <begin position="68"/>
        <end position="180"/>
    </location>
</feature>
<dbReference type="PANTHER" id="PTHR43622">
    <property type="entry name" value="3-DEHYDROQUINATE SYNTHASE"/>
    <property type="match status" value="1"/>
</dbReference>
<keyword evidence="12 18" id="KW-0547">Nucleotide-binding</keyword>
<evidence type="ECO:0000256" key="11">
    <source>
        <dbReference type="ARBA" id="ARBA00022723"/>
    </source>
</evidence>
<dbReference type="PIRSF" id="PIRSF001455">
    <property type="entry name" value="DHQ_synth"/>
    <property type="match status" value="1"/>
</dbReference>
<evidence type="ECO:0000256" key="9">
    <source>
        <dbReference type="ARBA" id="ARBA00022490"/>
    </source>
</evidence>
<dbReference type="KEGG" id="nva:G3M78_04145"/>
<dbReference type="Gene3D" id="3.40.50.1970">
    <property type="match status" value="1"/>
</dbReference>
<evidence type="ECO:0000256" key="12">
    <source>
        <dbReference type="ARBA" id="ARBA00022741"/>
    </source>
</evidence>
<evidence type="ECO:0000256" key="6">
    <source>
        <dbReference type="ARBA" id="ARBA00005412"/>
    </source>
</evidence>
<keyword evidence="19" id="KW-1133">Transmembrane helix</keyword>
<dbReference type="CDD" id="cd08195">
    <property type="entry name" value="DHQS"/>
    <property type="match status" value="1"/>
</dbReference>
<dbReference type="InterPro" id="IPR050071">
    <property type="entry name" value="Dehydroquinate_synthase"/>
</dbReference>
<evidence type="ECO:0000256" key="18">
    <source>
        <dbReference type="HAMAP-Rule" id="MF_00110"/>
    </source>
</evidence>
<dbReference type="GO" id="GO:0046872">
    <property type="term" value="F:metal ion binding"/>
    <property type="evidence" value="ECO:0007669"/>
    <property type="project" value="UniProtKB-KW"/>
</dbReference>
<dbReference type="EMBL" id="CP048620">
    <property type="protein sequence ID" value="QPJ64624.1"/>
    <property type="molecule type" value="Genomic_DNA"/>
</dbReference>
<dbReference type="GO" id="GO:0009073">
    <property type="term" value="P:aromatic amino acid family biosynthetic process"/>
    <property type="evidence" value="ECO:0007669"/>
    <property type="project" value="UniProtKB-KW"/>
</dbReference>
<sequence length="358" mass="38904">MKQLRLDLGARSYDILIAPGLLKNAGALIKEAVSPSQVVVITHPTIRKLYGAALESSLKTAGFQAQWIEIPEGESSKSLEQAGAIFDSLFKMNCDRKSLLVALGGGVIGDITGFVAATWLRGVPFVQIPTTLLSQVDSSVGGKTAVNHPQGKNLIGAFYQPRRVIVDLDTLKTLPENEFKAGLAEVVKYGVIEDADFFEFLENNAEKILKQDPACLERIVETSCAVKALVVEKDETESSYRMILNYGHTIGHAVEALTHYTDYLHGEAVALGMVYAARLSNKLGKCSDEVPKRIEGLLDRLGLPVKLPKLDADAMIESMGHDKKAVANKIRFILVQKLGAVEITSDVPFDVLKSVLTD</sequence>
<feature type="domain" description="3-dehydroquinate synthase C-terminal" evidence="21">
    <location>
        <begin position="182"/>
        <end position="325"/>
    </location>
</feature>
<dbReference type="EC" id="4.2.3.4" evidence="7 18"/>
<keyword evidence="19" id="KW-0812">Transmembrane</keyword>
<dbReference type="GO" id="GO:0009423">
    <property type="term" value="P:chorismate biosynthetic process"/>
    <property type="evidence" value="ECO:0007669"/>
    <property type="project" value="UniProtKB-UniRule"/>
</dbReference>
<comment type="pathway">
    <text evidence="5 18">Metabolic intermediate biosynthesis; chorismate biosynthesis; chorismate from D-erythrose 4-phosphate and phosphoenolpyruvate: step 2/7.</text>
</comment>
<evidence type="ECO:0000256" key="5">
    <source>
        <dbReference type="ARBA" id="ARBA00004661"/>
    </source>
</evidence>
<evidence type="ECO:0000256" key="8">
    <source>
        <dbReference type="ARBA" id="ARBA00017684"/>
    </source>
</evidence>
<comment type="cofactor">
    <cofactor evidence="2 18">
        <name>NAD(+)</name>
        <dbReference type="ChEBI" id="CHEBI:57540"/>
    </cofactor>
</comment>
<feature type="binding site" evidence="18">
    <location>
        <begin position="130"/>
        <end position="131"/>
    </location>
    <ligand>
        <name>NAD(+)</name>
        <dbReference type="ChEBI" id="CHEBI:57540"/>
    </ligand>
</feature>
<evidence type="ECO:0000256" key="10">
    <source>
        <dbReference type="ARBA" id="ARBA00022605"/>
    </source>
</evidence>
<evidence type="ECO:0000256" key="16">
    <source>
        <dbReference type="ARBA" id="ARBA00023239"/>
    </source>
</evidence>
<keyword evidence="16 18" id="KW-0456">Lyase</keyword>
<dbReference type="Proteomes" id="UP000594464">
    <property type="component" value="Chromosome"/>
</dbReference>
<feature type="binding site" evidence="18">
    <location>
        <position position="143"/>
    </location>
    <ligand>
        <name>NAD(+)</name>
        <dbReference type="ChEBI" id="CHEBI:57540"/>
    </ligand>
</feature>
<organism evidence="22 23">
    <name type="scientific">Candidatus Nitrohelix vancouverensis</name>
    <dbReference type="NCBI Taxonomy" id="2705534"/>
    <lineage>
        <taxon>Bacteria</taxon>
        <taxon>Pseudomonadati</taxon>
        <taxon>Nitrospinota/Tectimicrobiota group</taxon>
        <taxon>Nitrospinota</taxon>
        <taxon>Nitrospinia</taxon>
        <taxon>Nitrospinales</taxon>
        <taxon>Nitrospinaceae</taxon>
        <taxon>Candidatus Nitrohelix</taxon>
    </lineage>
</organism>
<feature type="binding site" evidence="18">
    <location>
        <begin position="170"/>
        <end position="173"/>
    </location>
    <ligand>
        <name>NAD(+)</name>
        <dbReference type="ChEBI" id="CHEBI:57540"/>
    </ligand>
</feature>
<dbReference type="PANTHER" id="PTHR43622:SF7">
    <property type="entry name" value="3-DEHYDROQUINATE SYNTHASE, CHLOROPLASTIC"/>
    <property type="match status" value="1"/>
</dbReference>
<feature type="binding site" evidence="18">
    <location>
        <begin position="72"/>
        <end position="77"/>
    </location>
    <ligand>
        <name>NAD(+)</name>
        <dbReference type="ChEBI" id="CHEBI:57540"/>
    </ligand>
</feature>
<dbReference type="SUPFAM" id="SSF56796">
    <property type="entry name" value="Dehydroquinate synthase-like"/>
    <property type="match status" value="1"/>
</dbReference>
<dbReference type="GO" id="GO:0008652">
    <property type="term" value="P:amino acid biosynthetic process"/>
    <property type="evidence" value="ECO:0007669"/>
    <property type="project" value="UniProtKB-KW"/>
</dbReference>
<dbReference type="InterPro" id="IPR056179">
    <property type="entry name" value="DHQS_C"/>
</dbReference>
<proteinExistence type="inferred from homology"/>
<keyword evidence="9 18" id="KW-0963">Cytoplasm</keyword>
<dbReference type="NCBIfam" id="TIGR01357">
    <property type="entry name" value="aroB"/>
    <property type="match status" value="1"/>
</dbReference>
<evidence type="ECO:0000256" key="1">
    <source>
        <dbReference type="ARBA" id="ARBA00001393"/>
    </source>
</evidence>
<comment type="similarity">
    <text evidence="6 18">Belongs to the sugar phosphate cyclases superfamily. Dehydroquinate synthase family.</text>
</comment>
<evidence type="ECO:0000256" key="3">
    <source>
        <dbReference type="ARBA" id="ARBA00003485"/>
    </source>
</evidence>
<dbReference type="HAMAP" id="MF_00110">
    <property type="entry name" value="DHQ_synthase"/>
    <property type="match status" value="1"/>
</dbReference>
<keyword evidence="14 18" id="KW-0520">NAD</keyword>
<evidence type="ECO:0000259" key="20">
    <source>
        <dbReference type="Pfam" id="PF01761"/>
    </source>
</evidence>
<protein>
    <recommendedName>
        <fullName evidence="8 18">3-dehydroquinate synthase</fullName>
        <shortName evidence="18">DHQS</shortName>
        <ecNumber evidence="7 18">4.2.3.4</ecNumber>
    </recommendedName>
</protein>
<dbReference type="FunFam" id="3.40.50.1970:FF:000001">
    <property type="entry name" value="3-dehydroquinate synthase"/>
    <property type="match status" value="1"/>
</dbReference>
<evidence type="ECO:0000256" key="7">
    <source>
        <dbReference type="ARBA" id="ARBA00013031"/>
    </source>
</evidence>
<dbReference type="UniPathway" id="UPA00053">
    <property type="reaction ID" value="UER00085"/>
</dbReference>
<dbReference type="InterPro" id="IPR030960">
    <property type="entry name" value="DHQS/DOIS_N"/>
</dbReference>
<keyword evidence="13 18" id="KW-0862">Zinc</keyword>
<feature type="binding site" evidence="18">
    <location>
        <position position="185"/>
    </location>
    <ligand>
        <name>Zn(2+)</name>
        <dbReference type="ChEBI" id="CHEBI:29105"/>
    </ligand>
</feature>
<reference evidence="23" key="1">
    <citation type="submission" date="2020-02" db="EMBL/GenBank/DDBJ databases">
        <title>Genomic and physiological characterization of two novel Nitrospinaceae genera.</title>
        <authorList>
            <person name="Mueller A.J."/>
            <person name="Jung M.-Y."/>
            <person name="Strachan C.R."/>
            <person name="Herbold C.W."/>
            <person name="Kirkegaard R.H."/>
            <person name="Daims H."/>
        </authorList>
    </citation>
    <scope>NUCLEOTIDE SEQUENCE [LARGE SCALE GENOMIC DNA]</scope>
</reference>
<name>A0A7T0G2S9_9BACT</name>
<keyword evidence="11 18" id="KW-0479">Metal-binding</keyword>
<evidence type="ECO:0000313" key="22">
    <source>
        <dbReference type="EMBL" id="QPJ64624.1"/>
    </source>
</evidence>
<feature type="binding site" evidence="18">
    <location>
        <position position="265"/>
    </location>
    <ligand>
        <name>Zn(2+)</name>
        <dbReference type="ChEBI" id="CHEBI:29105"/>
    </ligand>
</feature>
<comment type="cofactor">
    <cofactor evidence="18">
        <name>Co(2+)</name>
        <dbReference type="ChEBI" id="CHEBI:48828"/>
    </cofactor>
    <cofactor evidence="18">
        <name>Zn(2+)</name>
        <dbReference type="ChEBI" id="CHEBI:29105"/>
    </cofactor>
    <text evidence="18">Binds 1 divalent metal cation per subunit. Can use either Co(2+) or Zn(2+).</text>
</comment>
<dbReference type="InterPro" id="IPR016037">
    <property type="entry name" value="DHQ_synth_AroB"/>
</dbReference>
<dbReference type="InterPro" id="IPR030963">
    <property type="entry name" value="DHQ_synth_fam"/>
</dbReference>
<dbReference type="Gene3D" id="1.20.1090.10">
    <property type="entry name" value="Dehydroquinate synthase-like - alpha domain"/>
    <property type="match status" value="1"/>
</dbReference>
<comment type="catalytic activity">
    <reaction evidence="1 18">
        <text>7-phospho-2-dehydro-3-deoxy-D-arabino-heptonate = 3-dehydroquinate + phosphate</text>
        <dbReference type="Rhea" id="RHEA:21968"/>
        <dbReference type="ChEBI" id="CHEBI:32364"/>
        <dbReference type="ChEBI" id="CHEBI:43474"/>
        <dbReference type="ChEBI" id="CHEBI:58394"/>
        <dbReference type="EC" id="4.2.3.4"/>
    </reaction>
</comment>
<feature type="transmembrane region" description="Helical" evidence="19">
    <location>
        <begin position="99"/>
        <end position="120"/>
    </location>
</feature>
<comment type="function">
    <text evidence="3 18">Catalyzes the conversion of 3-deoxy-D-arabino-heptulosonate 7-phosphate (DAHP) to dehydroquinate (DHQ).</text>
</comment>
<dbReference type="Pfam" id="PF01761">
    <property type="entry name" value="DHQ_synthase"/>
    <property type="match status" value="1"/>
</dbReference>
<dbReference type="GO" id="GO:0003856">
    <property type="term" value="F:3-dehydroquinate synthase activity"/>
    <property type="evidence" value="ECO:0007669"/>
    <property type="project" value="UniProtKB-UniRule"/>
</dbReference>
<keyword evidence="15 18" id="KW-0057">Aromatic amino acid biosynthesis</keyword>
<evidence type="ECO:0000256" key="19">
    <source>
        <dbReference type="SAM" id="Phobius"/>
    </source>
</evidence>
<dbReference type="AlphaFoldDB" id="A0A7T0G2S9"/>